<keyword evidence="2" id="KW-1133">Transmembrane helix</keyword>
<dbReference type="AlphaFoldDB" id="A0A8W7PP09"/>
<keyword evidence="2" id="KW-0812">Transmembrane</keyword>
<feature type="compositionally biased region" description="Basic and acidic residues" evidence="1">
    <location>
        <begin position="11"/>
        <end position="26"/>
    </location>
</feature>
<dbReference type="EnsemblMetazoa" id="ACOM034378-RA">
    <property type="protein sequence ID" value="ACOM034378-PA.1"/>
    <property type="gene ID" value="ACOM034378"/>
</dbReference>
<protein>
    <submittedName>
        <fullName evidence="3">Uncharacterized protein</fullName>
    </submittedName>
</protein>
<feature type="compositionally biased region" description="Polar residues" evidence="1">
    <location>
        <begin position="27"/>
        <end position="36"/>
    </location>
</feature>
<evidence type="ECO:0000313" key="3">
    <source>
        <dbReference type="EnsemblMetazoa" id="ACOM034378-PA.1"/>
    </source>
</evidence>
<evidence type="ECO:0000256" key="2">
    <source>
        <dbReference type="SAM" id="Phobius"/>
    </source>
</evidence>
<accession>A0A8W7PP09</accession>
<organism evidence="3">
    <name type="scientific">Anopheles coluzzii</name>
    <name type="common">African malaria mosquito</name>
    <dbReference type="NCBI Taxonomy" id="1518534"/>
    <lineage>
        <taxon>Eukaryota</taxon>
        <taxon>Metazoa</taxon>
        <taxon>Ecdysozoa</taxon>
        <taxon>Arthropoda</taxon>
        <taxon>Hexapoda</taxon>
        <taxon>Insecta</taxon>
        <taxon>Pterygota</taxon>
        <taxon>Neoptera</taxon>
        <taxon>Endopterygota</taxon>
        <taxon>Diptera</taxon>
        <taxon>Nematocera</taxon>
        <taxon>Culicoidea</taxon>
        <taxon>Culicidae</taxon>
        <taxon>Anophelinae</taxon>
        <taxon>Anopheles</taxon>
    </lineage>
</organism>
<sequence length="105" mass="11791">MYDWPDNGNSTERHKADRRPRSDQHGQRTNNNTLSLSGLVNESIATVEGTVTLPTGHGVLEECQNDRKKSKKKKNIHTGVTHKITILVTIIIIIIIIIITIIKLK</sequence>
<proteinExistence type="predicted"/>
<reference evidence="3" key="1">
    <citation type="submission" date="2022-08" db="UniProtKB">
        <authorList>
            <consortium name="EnsemblMetazoa"/>
        </authorList>
    </citation>
    <scope>IDENTIFICATION</scope>
</reference>
<name>A0A8W7PP09_ANOCL</name>
<dbReference type="Proteomes" id="UP000075882">
    <property type="component" value="Unassembled WGS sequence"/>
</dbReference>
<feature type="region of interest" description="Disordered" evidence="1">
    <location>
        <begin position="1"/>
        <end position="36"/>
    </location>
</feature>
<feature type="transmembrane region" description="Helical" evidence="2">
    <location>
        <begin position="80"/>
        <end position="102"/>
    </location>
</feature>
<keyword evidence="2" id="KW-0472">Membrane</keyword>
<evidence type="ECO:0000256" key="1">
    <source>
        <dbReference type="SAM" id="MobiDB-lite"/>
    </source>
</evidence>